<comment type="caution">
    <text evidence="2">The sequence shown here is derived from an EMBL/GenBank/DDBJ whole genome shotgun (WGS) entry which is preliminary data.</text>
</comment>
<keyword evidence="3" id="KW-1185">Reference proteome</keyword>
<dbReference type="EMBL" id="CAKOFQ010007587">
    <property type="protein sequence ID" value="CAH2004381.1"/>
    <property type="molecule type" value="Genomic_DNA"/>
</dbReference>
<accession>A0A9P0PZ28</accession>
<organism evidence="2 3">
    <name type="scientific">Acanthoscelides obtectus</name>
    <name type="common">Bean weevil</name>
    <name type="synonym">Bruchus obtectus</name>
    <dbReference type="NCBI Taxonomy" id="200917"/>
    <lineage>
        <taxon>Eukaryota</taxon>
        <taxon>Metazoa</taxon>
        <taxon>Ecdysozoa</taxon>
        <taxon>Arthropoda</taxon>
        <taxon>Hexapoda</taxon>
        <taxon>Insecta</taxon>
        <taxon>Pterygota</taxon>
        <taxon>Neoptera</taxon>
        <taxon>Endopterygota</taxon>
        <taxon>Coleoptera</taxon>
        <taxon>Polyphaga</taxon>
        <taxon>Cucujiformia</taxon>
        <taxon>Chrysomeloidea</taxon>
        <taxon>Chrysomelidae</taxon>
        <taxon>Bruchinae</taxon>
        <taxon>Bruchini</taxon>
        <taxon>Acanthoscelides</taxon>
    </lineage>
</organism>
<sequence>MGKTKRRSSSSSSQSSSRSSTDDGRRHRRRVKRLRKEVKFKNKFLEKQPMLIFLGLRTDTAAGWPNVMNLQTRHRFLMRHWYYRVAKGQGMRAVVSDERGAGRGERKNEKSVVFTTDVRGIFGQNILERRIEYRIIDPGRLILDRSVKKIAPYKEFRTGK</sequence>
<dbReference type="Proteomes" id="UP001152888">
    <property type="component" value="Unassembled WGS sequence"/>
</dbReference>
<name>A0A9P0PZ28_ACAOB</name>
<gene>
    <name evidence="2" type="ORF">ACAOBT_LOCUS27963</name>
</gene>
<reference evidence="2" key="1">
    <citation type="submission" date="2022-03" db="EMBL/GenBank/DDBJ databases">
        <authorList>
            <person name="Sayadi A."/>
        </authorList>
    </citation>
    <scope>NUCLEOTIDE SEQUENCE</scope>
</reference>
<evidence type="ECO:0000256" key="1">
    <source>
        <dbReference type="SAM" id="MobiDB-lite"/>
    </source>
</evidence>
<proteinExistence type="predicted"/>
<protein>
    <submittedName>
        <fullName evidence="2">Uncharacterized protein</fullName>
    </submittedName>
</protein>
<feature type="region of interest" description="Disordered" evidence="1">
    <location>
        <begin position="1"/>
        <end position="31"/>
    </location>
</feature>
<evidence type="ECO:0000313" key="2">
    <source>
        <dbReference type="EMBL" id="CAH2004381.1"/>
    </source>
</evidence>
<feature type="compositionally biased region" description="Low complexity" evidence="1">
    <location>
        <begin position="9"/>
        <end position="19"/>
    </location>
</feature>
<evidence type="ECO:0000313" key="3">
    <source>
        <dbReference type="Proteomes" id="UP001152888"/>
    </source>
</evidence>
<dbReference type="AlphaFoldDB" id="A0A9P0PZ28"/>